<dbReference type="NCBIfam" id="TIGR00644">
    <property type="entry name" value="recJ"/>
    <property type="match status" value="1"/>
</dbReference>
<dbReference type="InterPro" id="IPR038763">
    <property type="entry name" value="DHH_sf"/>
</dbReference>
<dbReference type="GO" id="GO:0003676">
    <property type="term" value="F:nucleic acid binding"/>
    <property type="evidence" value="ECO:0007669"/>
    <property type="project" value="InterPro"/>
</dbReference>
<feature type="coiled-coil region" evidence="6">
    <location>
        <begin position="315"/>
        <end position="342"/>
    </location>
</feature>
<comment type="similarity">
    <text evidence="1">Belongs to the RecJ family.</text>
</comment>
<accession>C6LAA7</accession>
<dbReference type="PANTHER" id="PTHR30255">
    <property type="entry name" value="SINGLE-STRANDED-DNA-SPECIFIC EXONUCLEASE RECJ"/>
    <property type="match status" value="1"/>
</dbReference>
<name>C6LAA7_9FIRM</name>
<evidence type="ECO:0000313" key="11">
    <source>
        <dbReference type="Proteomes" id="UP000005561"/>
    </source>
</evidence>
<dbReference type="InterPro" id="IPR051673">
    <property type="entry name" value="SSDNA_exonuclease_RecJ"/>
</dbReference>
<dbReference type="InterPro" id="IPR003156">
    <property type="entry name" value="DHHA1_dom"/>
</dbReference>
<keyword evidence="6" id="KW-0175">Coiled coil</keyword>
<gene>
    <name evidence="10" type="primary">recJ</name>
    <name evidence="10" type="ORF">BRYFOR_05549</name>
</gene>
<dbReference type="STRING" id="168384.SAMN05660368_02189"/>
<comment type="caution">
    <text evidence="10">The sequence shown here is derived from an EMBL/GenBank/DDBJ whole genome shotgun (WGS) entry which is preliminary data.</text>
</comment>
<protein>
    <recommendedName>
        <fullName evidence="2">Single-stranded-DNA-specific exonuclease RecJ</fullName>
    </recommendedName>
</protein>
<evidence type="ECO:0000256" key="1">
    <source>
        <dbReference type="ARBA" id="ARBA00005915"/>
    </source>
</evidence>
<keyword evidence="4 10" id="KW-0378">Hydrolase</keyword>
<dbReference type="eggNOG" id="COG0608">
    <property type="taxonomic scope" value="Bacteria"/>
</dbReference>
<dbReference type="PANTHER" id="PTHR30255:SF2">
    <property type="entry name" value="SINGLE-STRANDED-DNA-SPECIFIC EXONUCLEASE RECJ"/>
    <property type="match status" value="1"/>
</dbReference>
<feature type="domain" description="RecJ OB" evidence="9">
    <location>
        <begin position="472"/>
        <end position="595"/>
    </location>
</feature>
<dbReference type="GO" id="GO:0008409">
    <property type="term" value="F:5'-3' exonuclease activity"/>
    <property type="evidence" value="ECO:0007669"/>
    <property type="project" value="InterPro"/>
</dbReference>
<evidence type="ECO:0000256" key="2">
    <source>
        <dbReference type="ARBA" id="ARBA00019841"/>
    </source>
</evidence>
<evidence type="ECO:0000259" key="7">
    <source>
        <dbReference type="Pfam" id="PF01368"/>
    </source>
</evidence>
<dbReference type="Pfam" id="PF17768">
    <property type="entry name" value="RecJ_OB"/>
    <property type="match status" value="1"/>
</dbReference>
<dbReference type="InterPro" id="IPR004610">
    <property type="entry name" value="RecJ"/>
</dbReference>
<dbReference type="SUPFAM" id="SSF64182">
    <property type="entry name" value="DHH phosphoesterases"/>
    <property type="match status" value="1"/>
</dbReference>
<evidence type="ECO:0000313" key="10">
    <source>
        <dbReference type="EMBL" id="EET62514.1"/>
    </source>
</evidence>
<evidence type="ECO:0000259" key="9">
    <source>
        <dbReference type="Pfam" id="PF17768"/>
    </source>
</evidence>
<dbReference type="AlphaFoldDB" id="C6LAA7"/>
<dbReference type="GO" id="GO:0006281">
    <property type="term" value="P:DNA repair"/>
    <property type="evidence" value="ECO:0007669"/>
    <property type="project" value="InterPro"/>
</dbReference>
<dbReference type="InterPro" id="IPR041122">
    <property type="entry name" value="RecJ_OB"/>
</dbReference>
<dbReference type="InterPro" id="IPR001667">
    <property type="entry name" value="DDH_dom"/>
</dbReference>
<keyword evidence="11" id="KW-1185">Reference proteome</keyword>
<dbReference type="EMBL" id="ACCL02000002">
    <property type="protein sequence ID" value="EET62514.1"/>
    <property type="molecule type" value="Genomic_DNA"/>
</dbReference>
<evidence type="ECO:0000256" key="4">
    <source>
        <dbReference type="ARBA" id="ARBA00022801"/>
    </source>
</evidence>
<evidence type="ECO:0000259" key="8">
    <source>
        <dbReference type="Pfam" id="PF02272"/>
    </source>
</evidence>
<evidence type="ECO:0000256" key="3">
    <source>
        <dbReference type="ARBA" id="ARBA00022722"/>
    </source>
</evidence>
<feature type="domain" description="DDH" evidence="7">
    <location>
        <begin position="98"/>
        <end position="234"/>
    </location>
</feature>
<keyword evidence="5 10" id="KW-0269">Exonuclease</keyword>
<evidence type="ECO:0000256" key="6">
    <source>
        <dbReference type="SAM" id="Coils"/>
    </source>
</evidence>
<evidence type="ECO:0000256" key="5">
    <source>
        <dbReference type="ARBA" id="ARBA00022839"/>
    </source>
</evidence>
<dbReference type="GO" id="GO:0006310">
    <property type="term" value="P:DNA recombination"/>
    <property type="evidence" value="ECO:0007669"/>
    <property type="project" value="InterPro"/>
</dbReference>
<dbReference type="Pfam" id="PF01368">
    <property type="entry name" value="DHH"/>
    <property type="match status" value="1"/>
</dbReference>
<organism evidence="10 11">
    <name type="scientific">Marvinbryantia formatexigens DSM 14469</name>
    <dbReference type="NCBI Taxonomy" id="478749"/>
    <lineage>
        <taxon>Bacteria</taxon>
        <taxon>Bacillati</taxon>
        <taxon>Bacillota</taxon>
        <taxon>Clostridia</taxon>
        <taxon>Lachnospirales</taxon>
        <taxon>Lachnospiraceae</taxon>
        <taxon>Marvinbryantia</taxon>
    </lineage>
</organism>
<dbReference type="Gene3D" id="3.10.310.30">
    <property type="match status" value="1"/>
</dbReference>
<sequence length="598" mass="65895">MYTTKTSGGRFLVLEGSGEIHMQKWVVAAKRADFGAIAEKFGIDQVTARLIRNRDVVGDAAIEEYLNGSLLNLHSAHQMKDCDKAAALLADKIDAQKKIRIIGDYDIDGVCATCILYRALQLCGANVDYDLPDRILDGYGLNRNLIDLAGDEGVDTILTCDNGIAAVEEVAYARSLGMTVIVTDHHEPGEVLPEADALVNPHQKSCPYPYKNLCGAAVAYKLVTVLCEAMGIPQDESEKLIELAGFATVGDVMDLTGENRILVKEGLLQLNHTENPGLQALIRVNNLQDKEITSYHIGFVLGPCLNAGGRLDTAKKSLELLLAQSEAEATLLAEELLELNERRKAMTLEGYEQAVELIENGPMRDDKVLVVYLPDCHESLAGIIAGRLRERYYRPAIVLTQGESAVKGSGRSIESYSMFQELQKCADLFLKFGGHPMAAGCSLEKENVGELRRRLNAQTTLTQEDLTEKIVIDVPMPLGYITERLIEELSCLEPFGKGNSKPVFAEKNLDILSARAVGQSGRVVRLRVANAAGTVMDAVYFGDATLFREYVEEKYGRTETEKLFQGRRNAVQLSVIYYPSIHEYNGLRSIQIVVQKYQ</sequence>
<dbReference type="Proteomes" id="UP000005561">
    <property type="component" value="Unassembled WGS sequence"/>
</dbReference>
<reference evidence="10" key="1">
    <citation type="submission" date="2009-07" db="EMBL/GenBank/DDBJ databases">
        <authorList>
            <person name="Weinstock G."/>
            <person name="Sodergren E."/>
            <person name="Clifton S."/>
            <person name="Fulton L."/>
            <person name="Fulton B."/>
            <person name="Courtney L."/>
            <person name="Fronick C."/>
            <person name="Harrison M."/>
            <person name="Strong C."/>
            <person name="Farmer C."/>
            <person name="Delahaunty K."/>
            <person name="Markovic C."/>
            <person name="Hall O."/>
            <person name="Minx P."/>
            <person name="Tomlinson C."/>
            <person name="Mitreva M."/>
            <person name="Nelson J."/>
            <person name="Hou S."/>
            <person name="Wollam A."/>
            <person name="Pepin K.H."/>
            <person name="Johnson M."/>
            <person name="Bhonagiri V."/>
            <person name="Nash W.E."/>
            <person name="Warren W."/>
            <person name="Chinwalla A."/>
            <person name="Mardis E.R."/>
            <person name="Wilson R.K."/>
        </authorList>
    </citation>
    <scope>NUCLEOTIDE SEQUENCE [LARGE SCALE GENOMIC DNA]</scope>
    <source>
        <strain evidence="10">DSM 14469</strain>
    </source>
</reference>
<dbReference type="Gene3D" id="3.90.1640.30">
    <property type="match status" value="1"/>
</dbReference>
<dbReference type="Pfam" id="PF02272">
    <property type="entry name" value="DHHA1"/>
    <property type="match status" value="1"/>
</dbReference>
<feature type="domain" description="DHHA1" evidence="8">
    <location>
        <begin position="365"/>
        <end position="457"/>
    </location>
</feature>
<keyword evidence="3" id="KW-0540">Nuclease</keyword>
<proteinExistence type="inferred from homology"/>